<dbReference type="Proteomes" id="UP001646157">
    <property type="component" value="Unassembled WGS sequence"/>
</dbReference>
<proteinExistence type="predicted"/>
<evidence type="ECO:0000313" key="3">
    <source>
        <dbReference type="Proteomes" id="UP001646157"/>
    </source>
</evidence>
<dbReference type="Gene3D" id="3.30.1490.480">
    <property type="entry name" value="Endolytic murein transglycosylase"/>
    <property type="match status" value="1"/>
</dbReference>
<evidence type="ECO:0008006" key="4">
    <source>
        <dbReference type="Google" id="ProtNLM"/>
    </source>
</evidence>
<keyword evidence="3" id="KW-1185">Reference proteome</keyword>
<name>A0ABS2NA17_9BACI</name>
<feature type="region of interest" description="Disordered" evidence="1">
    <location>
        <begin position="63"/>
        <end position="97"/>
    </location>
</feature>
<gene>
    <name evidence="2" type="ORF">JOC86_001217</name>
</gene>
<dbReference type="EMBL" id="JAFBDZ010000001">
    <property type="protein sequence ID" value="MBM7584680.1"/>
    <property type="molecule type" value="Genomic_DNA"/>
</dbReference>
<comment type="caution">
    <text evidence="2">The sequence shown here is derived from an EMBL/GenBank/DDBJ whole genome shotgun (WGS) entry which is preliminary data.</text>
</comment>
<evidence type="ECO:0000256" key="1">
    <source>
        <dbReference type="SAM" id="MobiDB-lite"/>
    </source>
</evidence>
<evidence type="ECO:0000313" key="2">
    <source>
        <dbReference type="EMBL" id="MBM7584680.1"/>
    </source>
</evidence>
<reference evidence="2 3" key="1">
    <citation type="submission" date="2021-01" db="EMBL/GenBank/DDBJ databases">
        <title>Genomic Encyclopedia of Type Strains, Phase IV (KMG-IV): sequencing the most valuable type-strain genomes for metagenomic binning, comparative biology and taxonomic classification.</title>
        <authorList>
            <person name="Goeker M."/>
        </authorList>
    </citation>
    <scope>NUCLEOTIDE SEQUENCE [LARGE SCALE GENOMIC DNA]</scope>
    <source>
        <strain evidence="2 3">DSM 24834</strain>
    </source>
</reference>
<organism evidence="2 3">
    <name type="scientific">Rossellomorea pakistanensis</name>
    <dbReference type="NCBI Taxonomy" id="992288"/>
    <lineage>
        <taxon>Bacteria</taxon>
        <taxon>Bacillati</taxon>
        <taxon>Bacillota</taxon>
        <taxon>Bacilli</taxon>
        <taxon>Bacillales</taxon>
        <taxon>Bacillaceae</taxon>
        <taxon>Rossellomorea</taxon>
    </lineage>
</organism>
<dbReference type="RefSeq" id="WP_205168913.1">
    <property type="nucleotide sequence ID" value="NZ_JAFBDZ010000001.1"/>
</dbReference>
<protein>
    <recommendedName>
        <fullName evidence="4">Endolytic transglycosylase MltG</fullName>
    </recommendedName>
</protein>
<sequence>MSKQSTRSIAFGLFLAGLILFVYQQFFYEIDAKESIALLEKEGYTVLSEKEAKANEKQIAQLQEQLAQAPKQEEKTEEKTDTKKEPNQKQETVKKEEPKVYQAVLSITSGMNIVQISDKLAASKIIKSSDEMSDYLADKHYAEQIKIGEYEVNSEMTIDQIAKIITKTN</sequence>
<feature type="compositionally biased region" description="Basic and acidic residues" evidence="1">
    <location>
        <begin position="71"/>
        <end position="97"/>
    </location>
</feature>
<accession>A0ABS2NA17</accession>